<protein>
    <submittedName>
        <fullName evidence="1">Uncharacterized protein</fullName>
    </submittedName>
</protein>
<comment type="caution">
    <text evidence="1">The sequence shown here is derived from an EMBL/GenBank/DDBJ whole genome shotgun (WGS) entry which is preliminary data.</text>
</comment>
<evidence type="ECO:0000313" key="1">
    <source>
        <dbReference type="EMBL" id="KAK4581005.1"/>
    </source>
</evidence>
<organism evidence="1 2">
    <name type="scientific">Quercus rubra</name>
    <name type="common">Northern red oak</name>
    <name type="synonym">Quercus borealis</name>
    <dbReference type="NCBI Taxonomy" id="3512"/>
    <lineage>
        <taxon>Eukaryota</taxon>
        <taxon>Viridiplantae</taxon>
        <taxon>Streptophyta</taxon>
        <taxon>Embryophyta</taxon>
        <taxon>Tracheophyta</taxon>
        <taxon>Spermatophyta</taxon>
        <taxon>Magnoliopsida</taxon>
        <taxon>eudicotyledons</taxon>
        <taxon>Gunneridae</taxon>
        <taxon>Pentapetalae</taxon>
        <taxon>rosids</taxon>
        <taxon>fabids</taxon>
        <taxon>Fagales</taxon>
        <taxon>Fagaceae</taxon>
        <taxon>Quercus</taxon>
    </lineage>
</organism>
<proteinExistence type="predicted"/>
<gene>
    <name evidence="1" type="ORF">RGQ29_024605</name>
</gene>
<dbReference type="EMBL" id="JAXUIC010000007">
    <property type="protein sequence ID" value="KAK4581005.1"/>
    <property type="molecule type" value="Genomic_DNA"/>
</dbReference>
<dbReference type="AlphaFoldDB" id="A0AAN7INY6"/>
<name>A0AAN7INY6_QUERU</name>
<dbReference type="Proteomes" id="UP001324115">
    <property type="component" value="Unassembled WGS sequence"/>
</dbReference>
<accession>A0AAN7INY6</accession>
<keyword evidence="2" id="KW-1185">Reference proteome</keyword>
<reference evidence="1 2" key="1">
    <citation type="journal article" date="2023" name="G3 (Bethesda)">
        <title>A haplotype-resolved chromosome-scale genome for Quercus rubra L. provides insights into the genetics of adaptive traits for red oak species.</title>
        <authorList>
            <person name="Kapoor B."/>
            <person name="Jenkins J."/>
            <person name="Schmutz J."/>
            <person name="Zhebentyayeva T."/>
            <person name="Kuelheim C."/>
            <person name="Coggeshall M."/>
            <person name="Heim C."/>
            <person name="Lasky J.R."/>
            <person name="Leites L."/>
            <person name="Islam-Faridi N."/>
            <person name="Romero-Severson J."/>
            <person name="DeLeo V.L."/>
            <person name="Lucas S.M."/>
            <person name="Lazic D."/>
            <person name="Gailing O."/>
            <person name="Carlson J."/>
            <person name="Staton M."/>
        </authorList>
    </citation>
    <scope>NUCLEOTIDE SEQUENCE [LARGE SCALE GENOMIC DNA]</scope>
    <source>
        <strain evidence="1">Pseudo-F2</strain>
    </source>
</reference>
<evidence type="ECO:0000313" key="2">
    <source>
        <dbReference type="Proteomes" id="UP001324115"/>
    </source>
</evidence>
<sequence length="88" mass="10267">MVEAYPRVDTSTDDKNQRGMSLALFMHLIQLSRDYVIYKYLHERVQLTAVVASDSSDKSKEKSGDQKAYLQQLESSRLKLNQLEQELW</sequence>